<dbReference type="Proteomes" id="UP000653305">
    <property type="component" value="Unassembled WGS sequence"/>
</dbReference>
<keyword evidence="6" id="KW-0804">Transcription</keyword>
<evidence type="ECO:0000256" key="6">
    <source>
        <dbReference type="ARBA" id="ARBA00023163"/>
    </source>
</evidence>
<keyword evidence="7" id="KW-0539">Nucleus</keyword>
<keyword evidence="5" id="KW-0805">Transcription regulation</keyword>
<feature type="compositionally biased region" description="Basic and acidic residues" evidence="9">
    <location>
        <begin position="13"/>
        <end position="25"/>
    </location>
</feature>
<dbReference type="PROSITE" id="PS50157">
    <property type="entry name" value="ZINC_FINGER_C2H2_2"/>
    <property type="match status" value="1"/>
</dbReference>
<accession>A0A830CCC8</accession>
<evidence type="ECO:0000256" key="4">
    <source>
        <dbReference type="ARBA" id="ARBA00022833"/>
    </source>
</evidence>
<reference evidence="11" key="1">
    <citation type="submission" date="2020-07" db="EMBL/GenBank/DDBJ databases">
        <title>Ethylene signaling mediates host invasion by parasitic plants.</title>
        <authorList>
            <person name="Yoshida S."/>
        </authorList>
    </citation>
    <scope>NUCLEOTIDE SEQUENCE</scope>
    <source>
        <strain evidence="11">Okayama</strain>
    </source>
</reference>
<protein>
    <submittedName>
        <fullName evidence="11">Transcriptional regulator tac1</fullName>
    </submittedName>
</protein>
<evidence type="ECO:0000256" key="1">
    <source>
        <dbReference type="ARBA" id="ARBA00004123"/>
    </source>
</evidence>
<dbReference type="GO" id="GO:0005634">
    <property type="term" value="C:nucleus"/>
    <property type="evidence" value="ECO:0007669"/>
    <property type="project" value="UniProtKB-SubCell"/>
</dbReference>
<evidence type="ECO:0000256" key="3">
    <source>
        <dbReference type="ARBA" id="ARBA00022771"/>
    </source>
</evidence>
<dbReference type="InterPro" id="IPR013087">
    <property type="entry name" value="Znf_C2H2_type"/>
</dbReference>
<dbReference type="InterPro" id="IPR036236">
    <property type="entry name" value="Znf_C2H2_sf"/>
</dbReference>
<feature type="region of interest" description="Disordered" evidence="9">
    <location>
        <begin position="1"/>
        <end position="25"/>
    </location>
</feature>
<evidence type="ECO:0000256" key="5">
    <source>
        <dbReference type="ARBA" id="ARBA00023015"/>
    </source>
</evidence>
<dbReference type="InterPro" id="IPR052426">
    <property type="entry name" value="Plant_dev_regulator"/>
</dbReference>
<keyword evidence="2" id="KW-0479">Metal-binding</keyword>
<dbReference type="PANTHER" id="PTHR45801:SF117">
    <property type="entry name" value="OS07G0417400 PROTEIN"/>
    <property type="match status" value="1"/>
</dbReference>
<evidence type="ECO:0000256" key="8">
    <source>
        <dbReference type="PROSITE-ProRule" id="PRU00042"/>
    </source>
</evidence>
<dbReference type="OrthoDB" id="780709at2759"/>
<name>A0A830CCC8_9LAMI</name>
<gene>
    <name evidence="11" type="ORF">PHJA_001825000</name>
</gene>
<keyword evidence="3 8" id="KW-0863">Zinc-finger</keyword>
<keyword evidence="4" id="KW-0862">Zinc</keyword>
<evidence type="ECO:0000256" key="2">
    <source>
        <dbReference type="ARBA" id="ARBA00022723"/>
    </source>
</evidence>
<evidence type="ECO:0000256" key="9">
    <source>
        <dbReference type="SAM" id="MobiDB-lite"/>
    </source>
</evidence>
<evidence type="ECO:0000259" key="10">
    <source>
        <dbReference type="PROSITE" id="PS50157"/>
    </source>
</evidence>
<keyword evidence="12" id="KW-1185">Reference proteome</keyword>
<feature type="domain" description="C2H2-type" evidence="10">
    <location>
        <begin position="36"/>
        <end position="63"/>
    </location>
</feature>
<dbReference type="GO" id="GO:0008270">
    <property type="term" value="F:zinc ion binding"/>
    <property type="evidence" value="ECO:0007669"/>
    <property type="project" value="UniProtKB-KW"/>
</dbReference>
<comment type="subcellular location">
    <subcellularLocation>
        <location evidence="1">Nucleus</location>
    </subcellularLocation>
</comment>
<sequence length="168" mass="18875">MSKKNHILTESNNYHRDRESIHSNEENSDLGVGRLYECVFCRRGFNTAQALGGHMNIHRKDNRAGNNKPNHNASKKVLLGQVNYHHQTNDGPRLYQQMIIPGAYSSSSSSSSYNGYNMNYGQSANNHREPLMISPGDWPMGLGLGLECPPLINGQEELDLELRLGYES</sequence>
<organism evidence="11 12">
    <name type="scientific">Phtheirospermum japonicum</name>
    <dbReference type="NCBI Taxonomy" id="374723"/>
    <lineage>
        <taxon>Eukaryota</taxon>
        <taxon>Viridiplantae</taxon>
        <taxon>Streptophyta</taxon>
        <taxon>Embryophyta</taxon>
        <taxon>Tracheophyta</taxon>
        <taxon>Spermatophyta</taxon>
        <taxon>Magnoliopsida</taxon>
        <taxon>eudicotyledons</taxon>
        <taxon>Gunneridae</taxon>
        <taxon>Pentapetalae</taxon>
        <taxon>asterids</taxon>
        <taxon>lamiids</taxon>
        <taxon>Lamiales</taxon>
        <taxon>Orobanchaceae</taxon>
        <taxon>Orobanchaceae incertae sedis</taxon>
        <taxon>Phtheirospermum</taxon>
    </lineage>
</organism>
<dbReference type="PANTHER" id="PTHR45801">
    <property type="entry name" value="OS07G0101800 PROTEIN"/>
    <property type="match status" value="1"/>
</dbReference>
<evidence type="ECO:0000313" key="11">
    <source>
        <dbReference type="EMBL" id="GFP96809.1"/>
    </source>
</evidence>
<evidence type="ECO:0000313" key="12">
    <source>
        <dbReference type="Proteomes" id="UP000653305"/>
    </source>
</evidence>
<evidence type="ECO:0000256" key="7">
    <source>
        <dbReference type="ARBA" id="ARBA00023242"/>
    </source>
</evidence>
<comment type="caution">
    <text evidence="11">The sequence shown here is derived from an EMBL/GenBank/DDBJ whole genome shotgun (WGS) entry which is preliminary data.</text>
</comment>
<dbReference type="PROSITE" id="PS00028">
    <property type="entry name" value="ZINC_FINGER_C2H2_1"/>
    <property type="match status" value="1"/>
</dbReference>
<dbReference type="EMBL" id="BMAC01000457">
    <property type="protein sequence ID" value="GFP96809.1"/>
    <property type="molecule type" value="Genomic_DNA"/>
</dbReference>
<dbReference type="AlphaFoldDB" id="A0A830CCC8"/>
<dbReference type="Gene3D" id="3.30.160.60">
    <property type="entry name" value="Classic Zinc Finger"/>
    <property type="match status" value="1"/>
</dbReference>
<proteinExistence type="predicted"/>
<dbReference type="SUPFAM" id="SSF57667">
    <property type="entry name" value="beta-beta-alpha zinc fingers"/>
    <property type="match status" value="1"/>
</dbReference>